<protein>
    <submittedName>
        <fullName evidence="9">8-oxo-dGTP pyrophosphatase MutT (NUDIX family)</fullName>
    </submittedName>
</protein>
<evidence type="ECO:0000256" key="5">
    <source>
        <dbReference type="ARBA" id="ARBA00022842"/>
    </source>
</evidence>
<dbReference type="Gene3D" id="3.90.79.10">
    <property type="entry name" value="Nucleoside Triphosphate Pyrophosphohydrolase"/>
    <property type="match status" value="1"/>
</dbReference>
<keyword evidence="6" id="KW-0464">Manganese</keyword>
<dbReference type="PANTHER" id="PTHR12992:SF11">
    <property type="entry name" value="MITOCHONDRIAL COENZYME A DIPHOSPHATASE NUDT8"/>
    <property type="match status" value="1"/>
</dbReference>
<sequence>MLASVLARRPADGRTADRDIARAAVAVLLRVEDGRLELLLIRRAERAGDPWSGHMALPGGREQAGDAGPEQTAARETHEEVGIDVYAGGRLVGALEPVWPQSARAPRILVRPFVFAVPHDVRVQANHEVQAAVWIPVDELLEPGAVTEHLIEMGDAEPLRFPALDARGNVVWGLTHRILADFLRAYEEAA</sequence>
<dbReference type="GO" id="GO:0010945">
    <property type="term" value="F:coenzyme A diphosphatase activity"/>
    <property type="evidence" value="ECO:0007669"/>
    <property type="project" value="InterPro"/>
</dbReference>
<dbReference type="Pfam" id="PF00293">
    <property type="entry name" value="NUDIX"/>
    <property type="match status" value="1"/>
</dbReference>
<dbReference type="CDD" id="cd03426">
    <property type="entry name" value="NUDIX_CoAse_Nudt7"/>
    <property type="match status" value="1"/>
</dbReference>
<evidence type="ECO:0000259" key="8">
    <source>
        <dbReference type="PROSITE" id="PS51462"/>
    </source>
</evidence>
<dbReference type="EMBL" id="JACHIA010000003">
    <property type="protein sequence ID" value="MBB6069713.1"/>
    <property type="molecule type" value="Genomic_DNA"/>
</dbReference>
<keyword evidence="4" id="KW-0378">Hydrolase</keyword>
<evidence type="ECO:0000256" key="1">
    <source>
        <dbReference type="ARBA" id="ARBA00001936"/>
    </source>
</evidence>
<keyword evidence="3" id="KW-0479">Metal-binding</keyword>
<gene>
    <name evidence="9" type="ORF">HNQ61_001330</name>
</gene>
<evidence type="ECO:0000313" key="10">
    <source>
        <dbReference type="Proteomes" id="UP000582837"/>
    </source>
</evidence>
<dbReference type="InterPro" id="IPR015797">
    <property type="entry name" value="NUDIX_hydrolase-like_dom_sf"/>
</dbReference>
<organism evidence="9 10">
    <name type="scientific">Longimicrobium terrae</name>
    <dbReference type="NCBI Taxonomy" id="1639882"/>
    <lineage>
        <taxon>Bacteria</taxon>
        <taxon>Pseudomonadati</taxon>
        <taxon>Gemmatimonadota</taxon>
        <taxon>Longimicrobiia</taxon>
        <taxon>Longimicrobiales</taxon>
        <taxon>Longimicrobiaceae</taxon>
        <taxon>Longimicrobium</taxon>
    </lineage>
</organism>
<comment type="caution">
    <text evidence="9">The sequence shown here is derived from an EMBL/GenBank/DDBJ whole genome shotgun (WGS) entry which is preliminary data.</text>
</comment>
<dbReference type="InterPro" id="IPR045121">
    <property type="entry name" value="CoAse"/>
</dbReference>
<evidence type="ECO:0000256" key="2">
    <source>
        <dbReference type="ARBA" id="ARBA00001946"/>
    </source>
</evidence>
<dbReference type="PANTHER" id="PTHR12992">
    <property type="entry name" value="NUDIX HYDROLASE"/>
    <property type="match status" value="1"/>
</dbReference>
<feature type="domain" description="Nudix hydrolase" evidence="8">
    <location>
        <begin position="20"/>
        <end position="159"/>
    </location>
</feature>
<dbReference type="InterPro" id="IPR000086">
    <property type="entry name" value="NUDIX_hydrolase_dom"/>
</dbReference>
<evidence type="ECO:0000256" key="3">
    <source>
        <dbReference type="ARBA" id="ARBA00022723"/>
    </source>
</evidence>
<keyword evidence="10" id="KW-1185">Reference proteome</keyword>
<feature type="region of interest" description="Disordered" evidence="7">
    <location>
        <begin position="51"/>
        <end position="70"/>
    </location>
</feature>
<dbReference type="RefSeq" id="WP_170036186.1">
    <property type="nucleotide sequence ID" value="NZ_JABDTL010000002.1"/>
</dbReference>
<comment type="cofactor">
    <cofactor evidence="1">
        <name>Mn(2+)</name>
        <dbReference type="ChEBI" id="CHEBI:29035"/>
    </cofactor>
</comment>
<name>A0A841GW24_9BACT</name>
<evidence type="ECO:0000256" key="4">
    <source>
        <dbReference type="ARBA" id="ARBA00022801"/>
    </source>
</evidence>
<dbReference type="AlphaFoldDB" id="A0A841GW24"/>
<reference evidence="9 10" key="1">
    <citation type="submission" date="2020-08" db="EMBL/GenBank/DDBJ databases">
        <title>Genomic Encyclopedia of Type Strains, Phase IV (KMG-IV): sequencing the most valuable type-strain genomes for metagenomic binning, comparative biology and taxonomic classification.</title>
        <authorList>
            <person name="Goeker M."/>
        </authorList>
    </citation>
    <scope>NUCLEOTIDE SEQUENCE [LARGE SCALE GENOMIC DNA]</scope>
    <source>
        <strain evidence="9 10">DSM 29007</strain>
    </source>
</reference>
<evidence type="ECO:0000256" key="6">
    <source>
        <dbReference type="ARBA" id="ARBA00023211"/>
    </source>
</evidence>
<dbReference type="PROSITE" id="PS51462">
    <property type="entry name" value="NUDIX"/>
    <property type="match status" value="1"/>
</dbReference>
<dbReference type="GO" id="GO:0046872">
    <property type="term" value="F:metal ion binding"/>
    <property type="evidence" value="ECO:0007669"/>
    <property type="project" value="UniProtKB-KW"/>
</dbReference>
<dbReference type="Proteomes" id="UP000582837">
    <property type="component" value="Unassembled WGS sequence"/>
</dbReference>
<evidence type="ECO:0000313" key="9">
    <source>
        <dbReference type="EMBL" id="MBB6069713.1"/>
    </source>
</evidence>
<proteinExistence type="predicted"/>
<comment type="cofactor">
    <cofactor evidence="2">
        <name>Mg(2+)</name>
        <dbReference type="ChEBI" id="CHEBI:18420"/>
    </cofactor>
</comment>
<evidence type="ECO:0000256" key="7">
    <source>
        <dbReference type="SAM" id="MobiDB-lite"/>
    </source>
</evidence>
<accession>A0A841GW24</accession>
<dbReference type="SUPFAM" id="SSF55811">
    <property type="entry name" value="Nudix"/>
    <property type="match status" value="1"/>
</dbReference>
<keyword evidence="5" id="KW-0460">Magnesium</keyword>